<accession>A0A2Z4M9U5</accession>
<proteinExistence type="inferred from homology"/>
<name>A0A2Z4M9U5_9CHLO</name>
<keyword evidence="9" id="KW-0934">Plastid</keyword>
<evidence type="ECO:0000256" key="1">
    <source>
        <dbReference type="ARBA" id="ARBA00007151"/>
    </source>
</evidence>
<dbReference type="PROSITE" id="PS00052">
    <property type="entry name" value="RIBOSOMAL_S7"/>
    <property type="match status" value="1"/>
</dbReference>
<dbReference type="InterPro" id="IPR020606">
    <property type="entry name" value="Ribosomal_uS7_CS"/>
</dbReference>
<keyword evidence="3" id="KW-0694">RNA-binding</keyword>
<dbReference type="NCBIfam" id="TIGR01029">
    <property type="entry name" value="rpsG_bact"/>
    <property type="match status" value="1"/>
</dbReference>
<geneLocation type="chloroplast" evidence="9"/>
<dbReference type="InterPro" id="IPR023798">
    <property type="entry name" value="Ribosomal_uS7_dom"/>
</dbReference>
<evidence type="ECO:0000256" key="4">
    <source>
        <dbReference type="ARBA" id="ARBA00022980"/>
    </source>
</evidence>
<dbReference type="AlphaFoldDB" id="A0A2Z4M9U5"/>
<dbReference type="EMBL" id="MG721743">
    <property type="protein sequence ID" value="AWX53299.1"/>
    <property type="molecule type" value="Genomic_DNA"/>
</dbReference>
<evidence type="ECO:0000313" key="9">
    <source>
        <dbReference type="EMBL" id="AWX53299.1"/>
    </source>
</evidence>
<dbReference type="GO" id="GO:0015935">
    <property type="term" value="C:small ribosomal subunit"/>
    <property type="evidence" value="ECO:0007669"/>
    <property type="project" value="InterPro"/>
</dbReference>
<protein>
    <recommendedName>
        <fullName evidence="6">Small ribosomal subunit protein uS7c</fullName>
    </recommendedName>
</protein>
<comment type="similarity">
    <text evidence="1 7">Belongs to the universal ribosomal protein uS7 family.</text>
</comment>
<evidence type="ECO:0000259" key="8">
    <source>
        <dbReference type="Pfam" id="PF00177"/>
    </source>
</evidence>
<dbReference type="FunFam" id="1.10.455.10:FF:000001">
    <property type="entry name" value="30S ribosomal protein S7"/>
    <property type="match status" value="1"/>
</dbReference>
<evidence type="ECO:0000256" key="3">
    <source>
        <dbReference type="ARBA" id="ARBA00022884"/>
    </source>
</evidence>
<evidence type="ECO:0000256" key="5">
    <source>
        <dbReference type="ARBA" id="ARBA00023274"/>
    </source>
</evidence>
<dbReference type="InterPro" id="IPR000235">
    <property type="entry name" value="Ribosomal_uS7"/>
</dbReference>
<feature type="domain" description="Small ribosomal subunit protein uS7" evidence="8">
    <location>
        <begin position="3"/>
        <end position="149"/>
    </location>
</feature>
<keyword evidence="5 7" id="KW-0687">Ribonucleoprotein</keyword>
<dbReference type="SUPFAM" id="SSF47973">
    <property type="entry name" value="Ribosomal protein S7"/>
    <property type="match status" value="1"/>
</dbReference>
<dbReference type="PIRSF" id="PIRSF002122">
    <property type="entry name" value="RPS7p_RPS7a_RPS5e_RPS7o"/>
    <property type="match status" value="1"/>
</dbReference>
<dbReference type="InterPro" id="IPR005717">
    <property type="entry name" value="Ribosomal_uS7_bac/org-type"/>
</dbReference>
<gene>
    <name evidence="9" type="primary">rps7</name>
</gene>
<evidence type="ECO:0000256" key="7">
    <source>
        <dbReference type="RuleBase" id="RU003619"/>
    </source>
</evidence>
<reference evidence="9" key="1">
    <citation type="submission" date="2017-12" db="EMBL/GenBank/DDBJ databases">
        <title>Resolution of core Chlorophyta phylogeny using heterogeneous models with AT-rich chloroplast sequence data.</title>
        <authorList>
            <person name="Fang L."/>
        </authorList>
    </citation>
    <scope>NUCLEOTIDE SEQUENCE</scope>
</reference>
<dbReference type="GO" id="GO:0019843">
    <property type="term" value="F:rRNA binding"/>
    <property type="evidence" value="ECO:0007669"/>
    <property type="project" value="UniProtKB-KW"/>
</dbReference>
<dbReference type="Gene3D" id="1.10.455.10">
    <property type="entry name" value="Ribosomal protein S7 domain"/>
    <property type="match status" value="1"/>
</dbReference>
<dbReference type="PANTHER" id="PTHR11205">
    <property type="entry name" value="RIBOSOMAL PROTEIN S7"/>
    <property type="match status" value="1"/>
</dbReference>
<sequence length="156" mass="17427">MSRRSAAIKRVPPQDPVYDSQLVSRFVNRMMQRGKKSTAQNLFYSALNLIQEKTAQEPLDIFNKAVKNVTPLVEVKARRVGGSTYQVPVEVKSSRGVALATQWIITNSRKRGGRSFAERLSAELIDASNGAGASVKKRDDTHKMAEANKAFAHYRY</sequence>
<keyword evidence="2" id="KW-0699">rRNA-binding</keyword>
<feature type="non-terminal residue" evidence="9">
    <location>
        <position position="1"/>
    </location>
</feature>
<keyword evidence="4 7" id="KW-0689">Ribosomal protein</keyword>
<dbReference type="Pfam" id="PF00177">
    <property type="entry name" value="Ribosomal_S7"/>
    <property type="match status" value="1"/>
</dbReference>
<evidence type="ECO:0000256" key="6">
    <source>
        <dbReference type="ARBA" id="ARBA00035151"/>
    </source>
</evidence>
<evidence type="ECO:0000256" key="2">
    <source>
        <dbReference type="ARBA" id="ARBA00022730"/>
    </source>
</evidence>
<dbReference type="CDD" id="cd14869">
    <property type="entry name" value="uS7_Bacteria"/>
    <property type="match status" value="1"/>
</dbReference>
<organism evidence="9">
    <name type="scientific">Cephaleuros sp. HZ-2017</name>
    <dbReference type="NCBI Taxonomy" id="1985626"/>
    <lineage>
        <taxon>Eukaryota</taxon>
        <taxon>Viridiplantae</taxon>
        <taxon>Chlorophyta</taxon>
        <taxon>core chlorophytes</taxon>
        <taxon>Ulvophyceae</taxon>
        <taxon>TCBD clade</taxon>
        <taxon>Trentepohliales</taxon>
        <taxon>Trentepohliaceae</taxon>
        <taxon>Cephaleuros</taxon>
    </lineage>
</organism>
<dbReference type="GO" id="GO:0006412">
    <property type="term" value="P:translation"/>
    <property type="evidence" value="ECO:0007669"/>
    <property type="project" value="InterPro"/>
</dbReference>
<dbReference type="HAMAP" id="MF_00480_B">
    <property type="entry name" value="Ribosomal_uS7_B"/>
    <property type="match status" value="1"/>
</dbReference>
<dbReference type="InterPro" id="IPR036823">
    <property type="entry name" value="Ribosomal_uS7_dom_sf"/>
</dbReference>
<keyword evidence="9" id="KW-0150">Chloroplast</keyword>
<dbReference type="GO" id="GO:0003735">
    <property type="term" value="F:structural constituent of ribosome"/>
    <property type="evidence" value="ECO:0007669"/>
    <property type="project" value="InterPro"/>
</dbReference>